<proteinExistence type="predicted"/>
<name>U7QDN2_9CYAN</name>
<reference evidence="1 2" key="1">
    <citation type="journal article" date="2013" name="Front. Microbiol.">
        <title>Comparative genomic analyses of the cyanobacterium, Lyngbya aestuarii BL J, a powerful hydrogen producer.</title>
        <authorList>
            <person name="Kothari A."/>
            <person name="Vaughn M."/>
            <person name="Garcia-Pichel F."/>
        </authorList>
    </citation>
    <scope>NUCLEOTIDE SEQUENCE [LARGE SCALE GENOMIC DNA]</scope>
    <source>
        <strain evidence="1 2">BL J</strain>
    </source>
</reference>
<evidence type="ECO:0000313" key="2">
    <source>
        <dbReference type="Proteomes" id="UP000017127"/>
    </source>
</evidence>
<protein>
    <submittedName>
        <fullName evidence="1">Uncharacterized protein</fullName>
    </submittedName>
</protein>
<dbReference type="EMBL" id="AUZM01000078">
    <property type="protein sequence ID" value="ERT04846.1"/>
    <property type="molecule type" value="Genomic_DNA"/>
</dbReference>
<accession>U7QDN2</accession>
<evidence type="ECO:0000313" key="1">
    <source>
        <dbReference type="EMBL" id="ERT04846.1"/>
    </source>
</evidence>
<sequence>MPYLVIVLDQVDSFQTSLTVGTVLTLLLSVIDAKIRETNVIKINHFQQVCLLKITILA</sequence>
<organism evidence="1 2">
    <name type="scientific">Lyngbya aestuarii BL J</name>
    <dbReference type="NCBI Taxonomy" id="1348334"/>
    <lineage>
        <taxon>Bacteria</taxon>
        <taxon>Bacillati</taxon>
        <taxon>Cyanobacteriota</taxon>
        <taxon>Cyanophyceae</taxon>
        <taxon>Oscillatoriophycideae</taxon>
        <taxon>Oscillatoriales</taxon>
        <taxon>Microcoleaceae</taxon>
        <taxon>Lyngbya</taxon>
    </lineage>
</organism>
<keyword evidence="2" id="KW-1185">Reference proteome</keyword>
<dbReference type="AlphaFoldDB" id="U7QDN2"/>
<gene>
    <name evidence="1" type="ORF">M595_5207</name>
</gene>
<dbReference type="Proteomes" id="UP000017127">
    <property type="component" value="Unassembled WGS sequence"/>
</dbReference>
<comment type="caution">
    <text evidence="1">The sequence shown here is derived from an EMBL/GenBank/DDBJ whole genome shotgun (WGS) entry which is preliminary data.</text>
</comment>